<keyword evidence="2" id="KW-1185">Reference proteome</keyword>
<dbReference type="HOGENOM" id="CLU_1587680_0_0_1"/>
<sequence>MDIRFSYPMGTDVIAVGAPRELILDRPSSNIASWPRDRDGGPQKPLFTDLMDIDPGPFLGLTLALLSIEGPASVTIRYEKKLYGNFSPPKRRNFAAKKKPPIFEAKESACRRLCYAGSVAAVLLMPMSVGRLQGGQVADQLEGGPHEKQSWVQYKETSPIDHIGRAGK</sequence>
<proteinExistence type="predicted"/>
<dbReference type="Proteomes" id="UP000009172">
    <property type="component" value="Unassembled WGS sequence"/>
</dbReference>
<protein>
    <submittedName>
        <fullName evidence="1">Uncharacterized protein</fullName>
    </submittedName>
</protein>
<dbReference type="AlphaFoldDB" id="F2RPH6"/>
<evidence type="ECO:0000313" key="1">
    <source>
        <dbReference type="EMBL" id="EGD93232.1"/>
    </source>
</evidence>
<organism evidence="1 2">
    <name type="scientific">Trichophyton tonsurans (strain CBS 112818)</name>
    <name type="common">Scalp ringworm fungus</name>
    <dbReference type="NCBI Taxonomy" id="647933"/>
    <lineage>
        <taxon>Eukaryota</taxon>
        <taxon>Fungi</taxon>
        <taxon>Dikarya</taxon>
        <taxon>Ascomycota</taxon>
        <taxon>Pezizomycotina</taxon>
        <taxon>Eurotiomycetes</taxon>
        <taxon>Eurotiomycetidae</taxon>
        <taxon>Onygenales</taxon>
        <taxon>Arthrodermataceae</taxon>
        <taxon>Trichophyton</taxon>
    </lineage>
</organism>
<name>F2RPH6_TRIT1</name>
<dbReference type="EMBL" id="GG698478">
    <property type="protein sequence ID" value="EGD93232.1"/>
    <property type="molecule type" value="Genomic_DNA"/>
</dbReference>
<accession>F2RPH6</accession>
<gene>
    <name evidence="1" type="ORF">TESG_08271</name>
</gene>
<evidence type="ECO:0000313" key="2">
    <source>
        <dbReference type="Proteomes" id="UP000009172"/>
    </source>
</evidence>
<reference evidence="2" key="1">
    <citation type="journal article" date="2012" name="MBio">
        <title>Comparative genome analysis of Trichophyton rubrum and related dermatophytes reveals candidate genes involved in infection.</title>
        <authorList>
            <person name="Martinez D.A."/>
            <person name="Oliver B.G."/>
            <person name="Graeser Y."/>
            <person name="Goldberg J.M."/>
            <person name="Li W."/>
            <person name="Martinez-Rossi N.M."/>
            <person name="Monod M."/>
            <person name="Shelest E."/>
            <person name="Barton R.C."/>
            <person name="Birch E."/>
            <person name="Brakhage A.A."/>
            <person name="Chen Z."/>
            <person name="Gurr S.J."/>
            <person name="Heiman D."/>
            <person name="Heitman J."/>
            <person name="Kosti I."/>
            <person name="Rossi A."/>
            <person name="Saif S."/>
            <person name="Samalova M."/>
            <person name="Saunders C.W."/>
            <person name="Shea T."/>
            <person name="Summerbell R.C."/>
            <person name="Xu J."/>
            <person name="Young S."/>
            <person name="Zeng Q."/>
            <person name="Birren B.W."/>
            <person name="Cuomo C.A."/>
            <person name="White T.C."/>
        </authorList>
    </citation>
    <scope>NUCLEOTIDE SEQUENCE [LARGE SCALE GENOMIC DNA]</scope>
    <source>
        <strain evidence="2">CBS 112818</strain>
    </source>
</reference>